<dbReference type="PANTHER" id="PTHR12993:SF26">
    <property type="entry name" value="1D-MYO-INOSITOL 2-ACETAMIDO-2-DEOXY-ALPHA-D-GLUCOPYRANOSIDE DEACETYLASE"/>
    <property type="match status" value="1"/>
</dbReference>
<dbReference type="EMBL" id="JACIBV010000001">
    <property type="protein sequence ID" value="MBB3732189.1"/>
    <property type="molecule type" value="Genomic_DNA"/>
</dbReference>
<dbReference type="Pfam" id="PF00652">
    <property type="entry name" value="Ricin_B_lectin"/>
    <property type="match status" value="1"/>
</dbReference>
<gene>
    <name evidence="4" type="ORF">FHR33_008049</name>
</gene>
<keyword evidence="1" id="KW-0862">Zinc</keyword>
<dbReference type="InterPro" id="IPR035992">
    <property type="entry name" value="Ricin_B-like_lectins"/>
</dbReference>
<proteinExistence type="predicted"/>
<keyword evidence="2" id="KW-0732">Signal</keyword>
<keyword evidence="5" id="KW-1185">Reference proteome</keyword>
<protein>
    <submittedName>
        <fullName evidence="4">LmbE family N-acetylglucosaminyl deacetylase</fullName>
    </submittedName>
</protein>
<dbReference type="PROSITE" id="PS50231">
    <property type="entry name" value="RICIN_B_LECTIN"/>
    <property type="match status" value="1"/>
</dbReference>
<feature type="domain" description="Ricin B lectin" evidence="3">
    <location>
        <begin position="317"/>
        <end position="440"/>
    </location>
</feature>
<dbReference type="Gene3D" id="2.80.10.50">
    <property type="match status" value="2"/>
</dbReference>
<dbReference type="InterPro" id="IPR024078">
    <property type="entry name" value="LmbE-like_dom_sf"/>
</dbReference>
<evidence type="ECO:0000256" key="1">
    <source>
        <dbReference type="ARBA" id="ARBA00022833"/>
    </source>
</evidence>
<accession>A0A7W5YU26</accession>
<dbReference type="SUPFAM" id="SSF102588">
    <property type="entry name" value="LmbE-like"/>
    <property type="match status" value="1"/>
</dbReference>
<dbReference type="GO" id="GO:0016811">
    <property type="term" value="F:hydrolase activity, acting on carbon-nitrogen (but not peptide) bonds, in linear amides"/>
    <property type="evidence" value="ECO:0007669"/>
    <property type="project" value="TreeGrafter"/>
</dbReference>
<evidence type="ECO:0000256" key="2">
    <source>
        <dbReference type="SAM" id="SignalP"/>
    </source>
</evidence>
<dbReference type="RefSeq" id="WP_183659026.1">
    <property type="nucleotide sequence ID" value="NZ_BAAAXX010000033.1"/>
</dbReference>
<name>A0A7W5YU26_9ACTN</name>
<evidence type="ECO:0000313" key="4">
    <source>
        <dbReference type="EMBL" id="MBB3732189.1"/>
    </source>
</evidence>
<dbReference type="InterPro" id="IPR003737">
    <property type="entry name" value="GlcNAc_PI_deacetylase-related"/>
</dbReference>
<reference evidence="4 5" key="1">
    <citation type="submission" date="2020-08" db="EMBL/GenBank/DDBJ databases">
        <title>Sequencing the genomes of 1000 actinobacteria strains.</title>
        <authorList>
            <person name="Klenk H.-P."/>
        </authorList>
    </citation>
    <scope>NUCLEOTIDE SEQUENCE [LARGE SCALE GENOMIC DNA]</scope>
    <source>
        <strain evidence="4 5">DSM 44320</strain>
    </source>
</reference>
<dbReference type="GO" id="GO:0016137">
    <property type="term" value="P:glycoside metabolic process"/>
    <property type="evidence" value="ECO:0007669"/>
    <property type="project" value="UniProtKB-ARBA"/>
</dbReference>
<feature type="chain" id="PRO_5030651371" evidence="2">
    <location>
        <begin position="24"/>
        <end position="449"/>
    </location>
</feature>
<dbReference type="SUPFAM" id="SSF50370">
    <property type="entry name" value="Ricin B-like lectins"/>
    <property type="match status" value="1"/>
</dbReference>
<dbReference type="SMART" id="SM00458">
    <property type="entry name" value="RICIN"/>
    <property type="match status" value="1"/>
</dbReference>
<dbReference type="AlphaFoldDB" id="A0A7W5YU26"/>
<evidence type="ECO:0000259" key="3">
    <source>
        <dbReference type="SMART" id="SM00458"/>
    </source>
</evidence>
<dbReference type="Pfam" id="PF02585">
    <property type="entry name" value="PIG-L"/>
    <property type="match status" value="1"/>
</dbReference>
<sequence>MNRAVTALLSCLGLMGALVVAPAAVGNARVSCARTTLVSVAHQDDDLLFVNPDLSRDYDRGACLRVVYLTAGDAGQTGDYVRSRENGVRAAYAVMAGASNTWKRSDLRAGGRRLRAYSLVKPPKGRGDIQLIFMGLPDGFPKGGGTPAYGGESLLKLFRGGHGRMTTVDGSARYDERALIAALRGLIERFRPDVIRTLDHHSTRLGYSTTQSVDHSDHAVTARYTLLAARHAMAATPGLRPELAFYRTYGISSLPANLTLDEHTRKRTIFEAYVVQVTCGPGGCATAPPRMGASESAWVARQYRRQDPAPVEDTIVSWAGSTSAPNDDSATARCLAVREGPSARDVVRTYACDGTRAQSWYTRGATLRSAMDGRCLTAAGRVPRVAACDGSRRQRWSLTNAGQVSTARGCLRQDDLLRRRARLRVAACDRREPGQRWFHAVGRARPPAP</sequence>
<comment type="caution">
    <text evidence="4">The sequence shown here is derived from an EMBL/GenBank/DDBJ whole genome shotgun (WGS) entry which is preliminary data.</text>
</comment>
<dbReference type="GeneID" id="95394236"/>
<evidence type="ECO:0000313" key="5">
    <source>
        <dbReference type="Proteomes" id="UP000579945"/>
    </source>
</evidence>
<organism evidence="4 5">
    <name type="scientific">Nonomuraea dietziae</name>
    <dbReference type="NCBI Taxonomy" id="65515"/>
    <lineage>
        <taxon>Bacteria</taxon>
        <taxon>Bacillati</taxon>
        <taxon>Actinomycetota</taxon>
        <taxon>Actinomycetes</taxon>
        <taxon>Streptosporangiales</taxon>
        <taxon>Streptosporangiaceae</taxon>
        <taxon>Nonomuraea</taxon>
    </lineage>
</organism>
<dbReference type="Proteomes" id="UP000579945">
    <property type="component" value="Unassembled WGS sequence"/>
</dbReference>
<dbReference type="InterPro" id="IPR000772">
    <property type="entry name" value="Ricin_B_lectin"/>
</dbReference>
<feature type="signal peptide" evidence="2">
    <location>
        <begin position="1"/>
        <end position="23"/>
    </location>
</feature>
<dbReference type="PANTHER" id="PTHR12993">
    <property type="entry name" value="N-ACETYLGLUCOSAMINYL-PHOSPHATIDYLINOSITOL DE-N-ACETYLASE-RELATED"/>
    <property type="match status" value="1"/>
</dbReference>
<dbReference type="Gene3D" id="3.40.50.10320">
    <property type="entry name" value="LmbE-like"/>
    <property type="match status" value="1"/>
</dbReference>